<accession>A0A1A9RFA3</accession>
<organism evidence="1 2">
    <name type="scientific">Eikenella corrodens</name>
    <dbReference type="NCBI Taxonomy" id="539"/>
    <lineage>
        <taxon>Bacteria</taxon>
        <taxon>Pseudomonadati</taxon>
        <taxon>Pseudomonadota</taxon>
        <taxon>Betaproteobacteria</taxon>
        <taxon>Neisseriales</taxon>
        <taxon>Neisseriaceae</taxon>
        <taxon>Eikenella</taxon>
    </lineage>
</organism>
<evidence type="ECO:0000313" key="2">
    <source>
        <dbReference type="Proteomes" id="UP000078003"/>
    </source>
</evidence>
<sequence length="126" mass="14012">MNLRAIANGAITSVNPNLPAVLKLNDGYTTDATGKRKSGYSEHPVTVQTQTLSTQDLSLFEGLAQQGTLLYAYVTGQFHGLRRQDGKGADKLVFAAYGETETTEWLVKQVVESWPDWCKVLLWRQH</sequence>
<reference evidence="2" key="1">
    <citation type="submission" date="2016-05" db="EMBL/GenBank/DDBJ databases">
        <title>Draft genome of Corynebacterium afermentans subsp. afermentans LCDC 88199T.</title>
        <authorList>
            <person name="Bernier A.-M."/>
            <person name="Bernard K."/>
        </authorList>
    </citation>
    <scope>NUCLEOTIDE SEQUENCE [LARGE SCALE GENOMIC DNA]</scope>
    <source>
        <strain evidence="2">NML01-0328</strain>
    </source>
</reference>
<comment type="caution">
    <text evidence="1">The sequence shown here is derived from an EMBL/GenBank/DDBJ whole genome shotgun (WGS) entry which is preliminary data.</text>
</comment>
<dbReference type="Proteomes" id="UP000078003">
    <property type="component" value="Unassembled WGS sequence"/>
</dbReference>
<dbReference type="EMBL" id="LXSF01000003">
    <property type="protein sequence ID" value="OAM17021.1"/>
    <property type="molecule type" value="Genomic_DNA"/>
</dbReference>
<protein>
    <submittedName>
        <fullName evidence="1">Uncharacterized protein</fullName>
    </submittedName>
</protein>
<evidence type="ECO:0000313" key="1">
    <source>
        <dbReference type="EMBL" id="OAM17021.1"/>
    </source>
</evidence>
<dbReference type="AlphaFoldDB" id="A0A1A9RFA3"/>
<proteinExistence type="predicted"/>
<name>A0A1A9RFA3_EIKCO</name>
<gene>
    <name evidence="1" type="ORF">A7P85_04470</name>
</gene>
<dbReference type="RefSeq" id="WP_064104300.1">
    <property type="nucleotide sequence ID" value="NZ_LXSF01000003.1"/>
</dbReference>